<protein>
    <submittedName>
        <fullName evidence="3">PHD finger protein rhinoceros</fullName>
    </submittedName>
</protein>
<feature type="region of interest" description="Disordered" evidence="1">
    <location>
        <begin position="246"/>
        <end position="674"/>
    </location>
</feature>
<dbReference type="Proteomes" id="UP000504634">
    <property type="component" value="Unplaced"/>
</dbReference>
<dbReference type="AlphaFoldDB" id="A0A6J2TTY3"/>
<feature type="compositionally biased region" description="Basic and acidic residues" evidence="1">
    <location>
        <begin position="358"/>
        <end position="372"/>
    </location>
</feature>
<feature type="compositionally biased region" description="Basic residues" evidence="1">
    <location>
        <begin position="407"/>
        <end position="420"/>
    </location>
</feature>
<feature type="compositionally biased region" description="Polar residues" evidence="1">
    <location>
        <begin position="340"/>
        <end position="355"/>
    </location>
</feature>
<organism evidence="2 3">
    <name type="scientific">Drosophila lebanonensis</name>
    <name type="common">Fruit fly</name>
    <name type="synonym">Scaptodrosophila lebanonensis</name>
    <dbReference type="NCBI Taxonomy" id="7225"/>
    <lineage>
        <taxon>Eukaryota</taxon>
        <taxon>Metazoa</taxon>
        <taxon>Ecdysozoa</taxon>
        <taxon>Arthropoda</taxon>
        <taxon>Hexapoda</taxon>
        <taxon>Insecta</taxon>
        <taxon>Pterygota</taxon>
        <taxon>Neoptera</taxon>
        <taxon>Endopterygota</taxon>
        <taxon>Diptera</taxon>
        <taxon>Brachycera</taxon>
        <taxon>Muscomorpha</taxon>
        <taxon>Ephydroidea</taxon>
        <taxon>Drosophilidae</taxon>
        <taxon>Scaptodrosophila</taxon>
    </lineage>
</organism>
<evidence type="ECO:0000313" key="2">
    <source>
        <dbReference type="Proteomes" id="UP000504634"/>
    </source>
</evidence>
<feature type="compositionally biased region" description="Polar residues" evidence="1">
    <location>
        <begin position="380"/>
        <end position="390"/>
    </location>
</feature>
<name>A0A6J2TTY3_DROLE</name>
<proteinExistence type="predicted"/>
<feature type="compositionally biased region" description="Low complexity" evidence="1">
    <location>
        <begin position="1218"/>
        <end position="1234"/>
    </location>
</feature>
<feature type="compositionally biased region" description="Pro residues" evidence="1">
    <location>
        <begin position="931"/>
        <end position="960"/>
    </location>
</feature>
<feature type="compositionally biased region" description="Pro residues" evidence="1">
    <location>
        <begin position="967"/>
        <end position="979"/>
    </location>
</feature>
<gene>
    <name evidence="3" type="primary">LOC115626986</name>
</gene>
<feature type="compositionally biased region" description="Basic and acidic residues" evidence="1">
    <location>
        <begin position="498"/>
        <end position="521"/>
    </location>
</feature>
<feature type="region of interest" description="Disordered" evidence="1">
    <location>
        <begin position="146"/>
        <end position="170"/>
    </location>
</feature>
<sequence length="1234" mass="136222">MSHQREHREQREQQPHPHHSHSGIDFRNLCQRFDVENLKAKLPALPPLPQLKYPKALPRLRGRKIFRSSRENVNLENKKSATPQHELSPPAPHAQFINHTPTRISTISSLMNERSQEHGKSGGMAGGRNTYRSAGSVDDVDYYGRSTGGERISRPISPVRLPATTPDDGVPARLSLGQRLQRGYKDISEFRLKHLFAKKTVVRRDGIEVQRYVEQYDEERRYEQLEQQCRDREIADNYKIKFHMSRQSTLDSPGTGGSRPPPGRPSVGEHSGDESGMESTPPARKPGIAATRFSKVRNPPLPMPDQEETGDEAGAPKARGAEAAPRASRSSYKERMKQLRGSSSQLLTKLPNLTGSKPKIDETTTDRQQSQERKRRAPLSPQQSEENQAETTATTGAGAAAAPMRQAIRKNIKRLHKSIKRVQVPKTTTTATKTGANATATDDSDEDQPTVPTVKPTRSARLKARLRRFKSSEEVSTDAPTESLGSRLQQHWRNNFKRGGDDQSSPEKDKDQTREQVDRDTGSGNLLQKLRHIRTRKAPSQDDLDEDATGPAGTSASANRGMAAQLEERFTQARQRTMKKVNEKMQQIKFFQRGTNAEQASSRSPKPNTVGHEPVEIDDEELDATYHHSNSSSEQEDSEQYDTDQELDACEAHPTAPSRRRQKQGEHADSLSQDSHADVIAAHEMATLDQLQARTGGGSGVGLTAWTTEPILCEESQDSDGDAADASVYPRVLIHQDHSDAFESTLIIAVTRAAASASPAPRSNLLEAAPAPPRRSSAGEWVPNEQIIAGFLATDAEAAWQTQSKQKPLVSSTLYKPKSIDIFEASARQGGVSAAFGEDFEDALRNTPVVKISADSSDSYEEAGTELSKTMAINPVTTTTQLKRQIGNSRESLIAHMGGEPEESDDAEDEDDEEDTDSDGSKPHSNSSPPSAAPSPPPRCSPPPPPLPERRPPQPPPPTVAPIYDAVPPPLPATKPPQAVPTSSPVTVVAAVVPHIPERSASMSRPAKPLVKTSSLRLTYNEQVRPGDVGKVNKLISRFEGPQQQQRTRPRLIARRLHSEEYDMAAYSDNDGEELEALEARDTTPTPANINRRTIPEIVTTLPTSCNNNINNNMVLEKLPVSSATQATALSLDRQNSNCSRSEYGSPLAYPSSRRGSNDQQTPTALCRPHRQQIPPQVQPQQQSRDQLELQRQTRRSRRSMTRDDDNFYSFDSDEENSYYSISPSGSSRYVVEI</sequence>
<feature type="compositionally biased region" description="Polar residues" evidence="1">
    <location>
        <begin position="593"/>
        <end position="607"/>
    </location>
</feature>
<feature type="region of interest" description="Disordered" evidence="1">
    <location>
        <begin position="896"/>
        <end position="982"/>
    </location>
</feature>
<feature type="compositionally biased region" description="Low complexity" evidence="1">
    <location>
        <begin position="391"/>
        <end position="402"/>
    </location>
</feature>
<feature type="compositionally biased region" description="Polar residues" evidence="1">
    <location>
        <begin position="1132"/>
        <end position="1143"/>
    </location>
</feature>
<feature type="compositionally biased region" description="Polar residues" evidence="1">
    <location>
        <begin position="71"/>
        <end position="85"/>
    </location>
</feature>
<feature type="region of interest" description="Disordered" evidence="1">
    <location>
        <begin position="1"/>
        <end position="25"/>
    </location>
</feature>
<feature type="region of interest" description="Disordered" evidence="1">
    <location>
        <begin position="759"/>
        <end position="778"/>
    </location>
</feature>
<feature type="compositionally biased region" description="Low complexity" evidence="1">
    <location>
        <begin position="1172"/>
        <end position="1185"/>
    </location>
</feature>
<feature type="compositionally biased region" description="Basic and acidic residues" evidence="1">
    <location>
        <begin position="1"/>
        <end position="15"/>
    </location>
</feature>
<dbReference type="RefSeq" id="XP_030378362.1">
    <property type="nucleotide sequence ID" value="XM_030522502.1"/>
</dbReference>
<feature type="compositionally biased region" description="Polar residues" evidence="1">
    <location>
        <begin position="478"/>
        <end position="493"/>
    </location>
</feature>
<reference evidence="3" key="1">
    <citation type="submission" date="2025-08" db="UniProtKB">
        <authorList>
            <consortium name="RefSeq"/>
        </authorList>
    </citation>
    <scope>IDENTIFICATION</scope>
    <source>
        <strain evidence="3">11010-0011.00</strain>
        <tissue evidence="3">Whole body</tissue>
    </source>
</reference>
<feature type="compositionally biased region" description="Polar residues" evidence="1">
    <location>
        <begin position="1154"/>
        <end position="1164"/>
    </location>
</feature>
<feature type="region of interest" description="Disordered" evidence="1">
    <location>
        <begin position="1132"/>
        <end position="1234"/>
    </location>
</feature>
<keyword evidence="2" id="KW-1185">Reference proteome</keyword>
<evidence type="ECO:0000256" key="1">
    <source>
        <dbReference type="SAM" id="MobiDB-lite"/>
    </source>
</evidence>
<feature type="region of interest" description="Disordered" evidence="1">
    <location>
        <begin position="68"/>
        <end position="97"/>
    </location>
</feature>
<evidence type="ECO:0000313" key="3">
    <source>
        <dbReference type="RefSeq" id="XP_030378362.1"/>
    </source>
</evidence>
<feature type="compositionally biased region" description="Low complexity" evidence="1">
    <location>
        <begin position="427"/>
        <end position="441"/>
    </location>
</feature>
<feature type="compositionally biased region" description="Low complexity" evidence="1">
    <location>
        <begin position="312"/>
        <end position="327"/>
    </location>
</feature>
<feature type="compositionally biased region" description="Acidic residues" evidence="1">
    <location>
        <begin position="634"/>
        <end position="649"/>
    </location>
</feature>
<accession>A0A6J2TTY3</accession>
<feature type="compositionally biased region" description="Acidic residues" evidence="1">
    <location>
        <begin position="900"/>
        <end position="918"/>
    </location>
</feature>
<feature type="compositionally biased region" description="Basic residues" evidence="1">
    <location>
        <begin position="458"/>
        <end position="469"/>
    </location>
</feature>
<dbReference type="GeneID" id="115626986"/>